<protein>
    <submittedName>
        <fullName evidence="1">Uncharacterized protein</fullName>
    </submittedName>
</protein>
<sequence length="183" mass="21463">MIREIENKVEIRAILDVISGIAFSLELPERMVKSANWDERFFRSYDLFSENFYPLIQELIFRQESKIYLVDADFESPHKLLEIESSTSYQEFFSVLHDELNLPSICNLFFFDRNGEWLVYADTFYDLLVASFSKPLYKSEAVKSHYLLNKEGLKSYLKEMASPRDIDGFVSKIASNYPSAFNQ</sequence>
<gene>
    <name evidence="1" type="ORF">GCM10011340_30570</name>
</gene>
<dbReference type="RefSeq" id="WP_189631158.1">
    <property type="nucleotide sequence ID" value="NZ_BNAG01000004.1"/>
</dbReference>
<dbReference type="Proteomes" id="UP000658258">
    <property type="component" value="Unassembled WGS sequence"/>
</dbReference>
<dbReference type="EMBL" id="BNAG01000004">
    <property type="protein sequence ID" value="GHE72226.1"/>
    <property type="molecule type" value="Genomic_DNA"/>
</dbReference>
<evidence type="ECO:0000313" key="1">
    <source>
        <dbReference type="EMBL" id="GHE72226.1"/>
    </source>
</evidence>
<keyword evidence="2" id="KW-1185">Reference proteome</keyword>
<organism evidence="1 2">
    <name type="scientific">Roseivirga thermotolerans</name>
    <dbReference type="NCBI Taxonomy" id="1758176"/>
    <lineage>
        <taxon>Bacteria</taxon>
        <taxon>Pseudomonadati</taxon>
        <taxon>Bacteroidota</taxon>
        <taxon>Cytophagia</taxon>
        <taxon>Cytophagales</taxon>
        <taxon>Roseivirgaceae</taxon>
        <taxon>Roseivirga</taxon>
    </lineage>
</organism>
<comment type="caution">
    <text evidence="1">The sequence shown here is derived from an EMBL/GenBank/DDBJ whole genome shotgun (WGS) entry which is preliminary data.</text>
</comment>
<accession>A0ABQ3IB00</accession>
<reference evidence="2" key="1">
    <citation type="journal article" date="2019" name="Int. J. Syst. Evol. Microbiol.">
        <title>The Global Catalogue of Microorganisms (GCM) 10K type strain sequencing project: providing services to taxonomists for standard genome sequencing and annotation.</title>
        <authorList>
            <consortium name="The Broad Institute Genomics Platform"/>
            <consortium name="The Broad Institute Genome Sequencing Center for Infectious Disease"/>
            <person name="Wu L."/>
            <person name="Ma J."/>
        </authorList>
    </citation>
    <scope>NUCLEOTIDE SEQUENCE [LARGE SCALE GENOMIC DNA]</scope>
    <source>
        <strain evidence="2">CGMCC 1.15111</strain>
    </source>
</reference>
<name>A0ABQ3IB00_9BACT</name>
<evidence type="ECO:0000313" key="2">
    <source>
        <dbReference type="Proteomes" id="UP000658258"/>
    </source>
</evidence>
<proteinExistence type="predicted"/>